<feature type="signal peptide" evidence="1">
    <location>
        <begin position="1"/>
        <end position="27"/>
    </location>
</feature>
<name>A0A9W9YYY1_9CNID</name>
<sequence length="86" mass="9478">MSDEEPEDAERIIPLLWLLMFIPLVLERLPGSCTADQTVKTVNITSTHVPGGINITFSIIPKGASTGKCTNDSHDLEQFLLDKVRV</sequence>
<dbReference type="Proteomes" id="UP001163046">
    <property type="component" value="Unassembled WGS sequence"/>
</dbReference>
<keyword evidence="1" id="KW-0732">Signal</keyword>
<comment type="caution">
    <text evidence="2">The sequence shown here is derived from an EMBL/GenBank/DDBJ whole genome shotgun (WGS) entry which is preliminary data.</text>
</comment>
<accession>A0A9W9YYY1</accession>
<feature type="chain" id="PRO_5040924255" evidence="1">
    <location>
        <begin position="28"/>
        <end position="86"/>
    </location>
</feature>
<proteinExistence type="predicted"/>
<reference evidence="2" key="1">
    <citation type="submission" date="2023-01" db="EMBL/GenBank/DDBJ databases">
        <title>Genome assembly of the deep-sea coral Lophelia pertusa.</title>
        <authorList>
            <person name="Herrera S."/>
            <person name="Cordes E."/>
        </authorList>
    </citation>
    <scope>NUCLEOTIDE SEQUENCE</scope>
    <source>
        <strain evidence="2">USNM1676648</strain>
        <tissue evidence="2">Polyp</tissue>
    </source>
</reference>
<evidence type="ECO:0000313" key="3">
    <source>
        <dbReference type="Proteomes" id="UP001163046"/>
    </source>
</evidence>
<protein>
    <submittedName>
        <fullName evidence="2">Uncharacterized protein</fullName>
    </submittedName>
</protein>
<keyword evidence="3" id="KW-1185">Reference proteome</keyword>
<dbReference type="AlphaFoldDB" id="A0A9W9YYY1"/>
<dbReference type="EMBL" id="MU826838">
    <property type="protein sequence ID" value="KAJ7372076.1"/>
    <property type="molecule type" value="Genomic_DNA"/>
</dbReference>
<evidence type="ECO:0000313" key="2">
    <source>
        <dbReference type="EMBL" id="KAJ7372076.1"/>
    </source>
</evidence>
<evidence type="ECO:0000256" key="1">
    <source>
        <dbReference type="SAM" id="SignalP"/>
    </source>
</evidence>
<organism evidence="2 3">
    <name type="scientific">Desmophyllum pertusum</name>
    <dbReference type="NCBI Taxonomy" id="174260"/>
    <lineage>
        <taxon>Eukaryota</taxon>
        <taxon>Metazoa</taxon>
        <taxon>Cnidaria</taxon>
        <taxon>Anthozoa</taxon>
        <taxon>Hexacorallia</taxon>
        <taxon>Scleractinia</taxon>
        <taxon>Caryophylliina</taxon>
        <taxon>Caryophylliidae</taxon>
        <taxon>Desmophyllum</taxon>
    </lineage>
</organism>
<gene>
    <name evidence="2" type="ORF">OS493_020500</name>
</gene>